<evidence type="ECO:0000313" key="2">
    <source>
        <dbReference type="Proteomes" id="UP000219252"/>
    </source>
</evidence>
<gene>
    <name evidence="1" type="ORF">SAMN05877842_10121</name>
</gene>
<evidence type="ECO:0000313" key="1">
    <source>
        <dbReference type="EMBL" id="SOC34685.1"/>
    </source>
</evidence>
<dbReference type="InterPro" id="IPR049744">
    <property type="entry name" value="CC/Se_fam"/>
</dbReference>
<protein>
    <submittedName>
        <fullName evidence="1">Uncharacterized protein</fullName>
    </submittedName>
</protein>
<organism evidence="1 2">
    <name type="scientific">Ureibacillus acetophenoni</name>
    <dbReference type="NCBI Taxonomy" id="614649"/>
    <lineage>
        <taxon>Bacteria</taxon>
        <taxon>Bacillati</taxon>
        <taxon>Bacillota</taxon>
        <taxon>Bacilli</taxon>
        <taxon>Bacillales</taxon>
        <taxon>Caryophanaceae</taxon>
        <taxon>Ureibacillus</taxon>
    </lineage>
</organism>
<proteinExistence type="predicted"/>
<reference evidence="2" key="1">
    <citation type="submission" date="2017-08" db="EMBL/GenBank/DDBJ databases">
        <authorList>
            <person name="Varghese N."/>
            <person name="Submissions S."/>
        </authorList>
    </citation>
    <scope>NUCLEOTIDE SEQUENCE [LARGE SCALE GENOMIC DNA]</scope>
    <source>
        <strain evidence="2">JC23</strain>
    </source>
</reference>
<accession>A0A285TYF4</accession>
<dbReference type="AlphaFoldDB" id="A0A285TYF4"/>
<keyword evidence="2" id="KW-1185">Reference proteome</keyword>
<name>A0A285TYF4_9BACL</name>
<sequence length="96" mass="11005">MNLSVVVEENVKMYMKNKGNIITISSFIVQGCCVVAEETDVSYKVPKDKTKYVIVEQDDLTIYIDKILRFKDDRVILSVSGFGPFKYIYAGELKRI</sequence>
<dbReference type="Proteomes" id="UP000219252">
    <property type="component" value="Unassembled WGS sequence"/>
</dbReference>
<dbReference type="OrthoDB" id="2908228at2"/>
<dbReference type="RefSeq" id="WP_097147595.1">
    <property type="nucleotide sequence ID" value="NZ_OBQC01000001.1"/>
</dbReference>
<dbReference type="EMBL" id="OBQC01000001">
    <property type="protein sequence ID" value="SOC34685.1"/>
    <property type="molecule type" value="Genomic_DNA"/>
</dbReference>
<dbReference type="NCBIfam" id="NF041239">
    <property type="entry name" value="Moor_selen_rel"/>
    <property type="match status" value="1"/>
</dbReference>